<feature type="domain" description="Methyltransferase" evidence="1">
    <location>
        <begin position="136"/>
        <end position="248"/>
    </location>
</feature>
<dbReference type="SUPFAM" id="SSF53335">
    <property type="entry name" value="S-adenosyl-L-methionine-dependent methyltransferases"/>
    <property type="match status" value="1"/>
</dbReference>
<protein>
    <recommendedName>
        <fullName evidence="1">Methyltransferase domain-containing protein</fullName>
    </recommendedName>
</protein>
<evidence type="ECO:0000313" key="3">
    <source>
        <dbReference type="Proteomes" id="UP001515480"/>
    </source>
</evidence>
<name>A0AB34IH67_PRYPA</name>
<keyword evidence="3" id="KW-1185">Reference proteome</keyword>
<dbReference type="Proteomes" id="UP001515480">
    <property type="component" value="Unassembled WGS sequence"/>
</dbReference>
<accession>A0AB34IH67</accession>
<gene>
    <name evidence="2" type="ORF">AB1Y20_014017</name>
</gene>
<dbReference type="Gene3D" id="3.40.50.150">
    <property type="entry name" value="Vaccinia Virus protein VP39"/>
    <property type="match status" value="1"/>
</dbReference>
<comment type="caution">
    <text evidence="2">The sequence shown here is derived from an EMBL/GenBank/DDBJ whole genome shotgun (WGS) entry which is preliminary data.</text>
</comment>
<dbReference type="AlphaFoldDB" id="A0AB34IH67"/>
<proteinExistence type="predicted"/>
<dbReference type="CDD" id="cd02440">
    <property type="entry name" value="AdoMet_MTases"/>
    <property type="match status" value="1"/>
</dbReference>
<dbReference type="InterPro" id="IPR052220">
    <property type="entry name" value="METTL25"/>
</dbReference>
<dbReference type="Pfam" id="PF13679">
    <property type="entry name" value="Methyltransf_32"/>
    <property type="match status" value="1"/>
</dbReference>
<dbReference type="InterPro" id="IPR025714">
    <property type="entry name" value="Methyltranfer_dom"/>
</dbReference>
<dbReference type="PANTHER" id="PTHR12496:SF0">
    <property type="entry name" value="METHYLTRANSFERASE DOMAIN-CONTAINING PROTEIN"/>
    <property type="match status" value="1"/>
</dbReference>
<evidence type="ECO:0000259" key="1">
    <source>
        <dbReference type="Pfam" id="PF13679"/>
    </source>
</evidence>
<sequence length="482" mass="51502">MASLEAMEAHFDELLAALSGLSAPERAALLCGRAGDPGWPAPPGWAATLLALPPLSLGAAERRGLSALPSALSAAFPPTLAALCRAVAGASDGLGIDASAAPAAAEGGGEARRLAWRQREEKAEQLRALHAALEARLEGGRLRRVVDVGCGKGHATAALAAALQLPALGVDRDAKLLNAARQTYPHVSFEACDVLAPELSRCLRDGDLVLGLHPCGALGEAVVSTVAELNRGGERRVSLVMIPCCWHKQGTPLRPPLSARARRARLWLPHAALKKASMALDSSSSVDARRARHGLRELLARRGVDQASLDRREEMDGIKAAKAKRGLAVLAQEALAKRGLQPARAEEIAEIERDTAAEFERIRRLSLLEPLLGEYVELLGLLDRAMCLAELHKLSKLAVMLWDKHLVTGSVVLGPNRDILRQIPNSREGRPCGVTEQNGLNSFKDFKHLALCTSGSRESGEPEPELRPLRCKLACNSLALYR</sequence>
<dbReference type="EMBL" id="JBGBPQ010000027">
    <property type="protein sequence ID" value="KAL1498706.1"/>
    <property type="molecule type" value="Genomic_DNA"/>
</dbReference>
<evidence type="ECO:0000313" key="2">
    <source>
        <dbReference type="EMBL" id="KAL1498706.1"/>
    </source>
</evidence>
<organism evidence="2 3">
    <name type="scientific">Prymnesium parvum</name>
    <name type="common">Toxic golden alga</name>
    <dbReference type="NCBI Taxonomy" id="97485"/>
    <lineage>
        <taxon>Eukaryota</taxon>
        <taxon>Haptista</taxon>
        <taxon>Haptophyta</taxon>
        <taxon>Prymnesiophyceae</taxon>
        <taxon>Prymnesiales</taxon>
        <taxon>Prymnesiaceae</taxon>
        <taxon>Prymnesium</taxon>
    </lineage>
</organism>
<dbReference type="PANTHER" id="PTHR12496">
    <property type="entry name" value="CGI-41 METHYLTRANSFERASE"/>
    <property type="match status" value="1"/>
</dbReference>
<dbReference type="InterPro" id="IPR029063">
    <property type="entry name" value="SAM-dependent_MTases_sf"/>
</dbReference>
<reference evidence="2 3" key="1">
    <citation type="journal article" date="2024" name="Science">
        <title>Giant polyketide synthase enzymes in the biosynthesis of giant marine polyether toxins.</title>
        <authorList>
            <person name="Fallon T.R."/>
            <person name="Shende V.V."/>
            <person name="Wierzbicki I.H."/>
            <person name="Pendleton A.L."/>
            <person name="Watervoot N.F."/>
            <person name="Auber R.P."/>
            <person name="Gonzalez D.J."/>
            <person name="Wisecaver J.H."/>
            <person name="Moore B.S."/>
        </authorList>
    </citation>
    <scope>NUCLEOTIDE SEQUENCE [LARGE SCALE GENOMIC DNA]</scope>
    <source>
        <strain evidence="2 3">12B1</strain>
    </source>
</reference>